<gene>
    <name evidence="1" type="ORF">NDU88_001239</name>
</gene>
<sequence length="87" mass="9570">MPENQRRNSKWIVETGKVEAGRVPHLWTRSPYSVKKEKHLLSDAAGAVRKPTRVRGSCIINGTRGMSKLSHSARILLYSVSGAGVVT</sequence>
<comment type="caution">
    <text evidence="1">The sequence shown here is derived from an EMBL/GenBank/DDBJ whole genome shotgun (WGS) entry which is preliminary data.</text>
</comment>
<dbReference type="AlphaFoldDB" id="A0AAV7THA4"/>
<keyword evidence="2" id="KW-1185">Reference proteome</keyword>
<proteinExistence type="predicted"/>
<protein>
    <submittedName>
        <fullName evidence="1">Uncharacterized protein</fullName>
    </submittedName>
</protein>
<evidence type="ECO:0000313" key="2">
    <source>
        <dbReference type="Proteomes" id="UP001066276"/>
    </source>
</evidence>
<accession>A0AAV7THA4</accession>
<name>A0AAV7THA4_PLEWA</name>
<organism evidence="1 2">
    <name type="scientific">Pleurodeles waltl</name>
    <name type="common">Iberian ribbed newt</name>
    <dbReference type="NCBI Taxonomy" id="8319"/>
    <lineage>
        <taxon>Eukaryota</taxon>
        <taxon>Metazoa</taxon>
        <taxon>Chordata</taxon>
        <taxon>Craniata</taxon>
        <taxon>Vertebrata</taxon>
        <taxon>Euteleostomi</taxon>
        <taxon>Amphibia</taxon>
        <taxon>Batrachia</taxon>
        <taxon>Caudata</taxon>
        <taxon>Salamandroidea</taxon>
        <taxon>Salamandridae</taxon>
        <taxon>Pleurodelinae</taxon>
        <taxon>Pleurodeles</taxon>
    </lineage>
</organism>
<reference evidence="1" key="1">
    <citation type="journal article" date="2022" name="bioRxiv">
        <title>Sequencing and chromosome-scale assembly of the giantPleurodeles waltlgenome.</title>
        <authorList>
            <person name="Brown T."/>
            <person name="Elewa A."/>
            <person name="Iarovenko S."/>
            <person name="Subramanian E."/>
            <person name="Araus A.J."/>
            <person name="Petzold A."/>
            <person name="Susuki M."/>
            <person name="Suzuki K.-i.T."/>
            <person name="Hayashi T."/>
            <person name="Toyoda A."/>
            <person name="Oliveira C."/>
            <person name="Osipova E."/>
            <person name="Leigh N.D."/>
            <person name="Simon A."/>
            <person name="Yun M.H."/>
        </authorList>
    </citation>
    <scope>NUCLEOTIDE SEQUENCE</scope>
    <source>
        <strain evidence="1">20211129_DDA</strain>
        <tissue evidence="1">Liver</tissue>
    </source>
</reference>
<dbReference type="Proteomes" id="UP001066276">
    <property type="component" value="Chromosome 3_2"/>
</dbReference>
<dbReference type="EMBL" id="JANPWB010000006">
    <property type="protein sequence ID" value="KAJ1175954.1"/>
    <property type="molecule type" value="Genomic_DNA"/>
</dbReference>
<evidence type="ECO:0000313" key="1">
    <source>
        <dbReference type="EMBL" id="KAJ1175954.1"/>
    </source>
</evidence>